<accession>A0A392QX26</accession>
<evidence type="ECO:0000313" key="3">
    <source>
        <dbReference type="Proteomes" id="UP000265520"/>
    </source>
</evidence>
<protein>
    <submittedName>
        <fullName evidence="2">Cytochrome P450</fullName>
    </submittedName>
</protein>
<dbReference type="InterPro" id="IPR026960">
    <property type="entry name" value="RVT-Znf"/>
</dbReference>
<feature type="non-terminal residue" evidence="2">
    <location>
        <position position="1"/>
    </location>
</feature>
<dbReference type="Proteomes" id="UP000265520">
    <property type="component" value="Unassembled WGS sequence"/>
</dbReference>
<name>A0A392QX26_9FABA</name>
<reference evidence="2 3" key="1">
    <citation type="journal article" date="2018" name="Front. Plant Sci.">
        <title>Red Clover (Trifolium pratense) and Zigzag Clover (T. medium) - A Picture of Genomic Similarities and Differences.</title>
        <authorList>
            <person name="Dluhosova J."/>
            <person name="Istvanek J."/>
            <person name="Nedelnik J."/>
            <person name="Repkova J."/>
        </authorList>
    </citation>
    <scope>NUCLEOTIDE SEQUENCE [LARGE SCALE GENOMIC DNA]</scope>
    <source>
        <strain evidence="3">cv. 10/8</strain>
        <tissue evidence="2">Leaf</tissue>
    </source>
</reference>
<comment type="caution">
    <text evidence="2">The sequence shown here is derived from an EMBL/GenBank/DDBJ whole genome shotgun (WGS) entry which is preliminary data.</text>
</comment>
<dbReference type="AlphaFoldDB" id="A0A392QX26"/>
<feature type="domain" description="Reverse transcriptase zinc-binding" evidence="1">
    <location>
        <begin position="32"/>
        <end position="125"/>
    </location>
</feature>
<evidence type="ECO:0000313" key="2">
    <source>
        <dbReference type="EMBL" id="MCI28848.1"/>
    </source>
</evidence>
<dbReference type="EMBL" id="LXQA010168432">
    <property type="protein sequence ID" value="MCI28848.1"/>
    <property type="molecule type" value="Genomic_DNA"/>
</dbReference>
<organism evidence="2 3">
    <name type="scientific">Trifolium medium</name>
    <dbReference type="NCBI Taxonomy" id="97028"/>
    <lineage>
        <taxon>Eukaryota</taxon>
        <taxon>Viridiplantae</taxon>
        <taxon>Streptophyta</taxon>
        <taxon>Embryophyta</taxon>
        <taxon>Tracheophyta</taxon>
        <taxon>Spermatophyta</taxon>
        <taxon>Magnoliopsida</taxon>
        <taxon>eudicotyledons</taxon>
        <taxon>Gunneridae</taxon>
        <taxon>Pentapetalae</taxon>
        <taxon>rosids</taxon>
        <taxon>fabids</taxon>
        <taxon>Fabales</taxon>
        <taxon>Fabaceae</taxon>
        <taxon>Papilionoideae</taxon>
        <taxon>50 kb inversion clade</taxon>
        <taxon>NPAAA clade</taxon>
        <taxon>Hologalegina</taxon>
        <taxon>IRL clade</taxon>
        <taxon>Trifolieae</taxon>
        <taxon>Trifolium</taxon>
    </lineage>
</organism>
<proteinExistence type="predicted"/>
<evidence type="ECO:0000259" key="1">
    <source>
        <dbReference type="Pfam" id="PF13966"/>
    </source>
</evidence>
<dbReference type="Pfam" id="PF13966">
    <property type="entry name" value="zf-RVT"/>
    <property type="match status" value="1"/>
</dbReference>
<sequence>EKETVEVCSGLVFGVQRVESEGDCWKWREEEYSVKEAYQLLIEDKEEEEEEEEDQDWYKEVWNQLIPSNMSTLAWRLFYKRLPTKENLIKRGVVLNSSVLCVGGCGGIESEDHLFFNCPMMGSVWRELVRWVGIPVVLAEGGPAHLSIWLNF</sequence>
<keyword evidence="3" id="KW-1185">Reference proteome</keyword>